<accession>A0A2D2DDN7</accession>
<evidence type="ECO:0000313" key="1">
    <source>
        <dbReference type="EMBL" id="ATQ73073.1"/>
    </source>
</evidence>
<dbReference type="KEGG" id="mass:CR152_00025"/>
<reference evidence="1" key="1">
    <citation type="submission" date="2017-10" db="EMBL/GenBank/DDBJ databases">
        <title>Massilia psychrophilum sp. nov., a novel purple-pigmented bacterium isolated from Tianshan glacier, Xinjiang Municipality, China.</title>
        <authorList>
            <person name="Wang H."/>
        </authorList>
    </citation>
    <scope>NUCLEOTIDE SEQUENCE [LARGE SCALE GENOMIC DNA]</scope>
    <source>
        <strain evidence="1">B2</strain>
    </source>
</reference>
<sequence>MLKGQFARSSSGRIKDRAYLQGSDVIAATQCIPLRKFYAHIQRVVEPVQTAVLAAGERGGSSHAVETTLITTAVVLPLMSHQSK</sequence>
<dbReference type="AlphaFoldDB" id="A0A2D2DDN7"/>
<proteinExistence type="predicted"/>
<dbReference type="Proteomes" id="UP000229897">
    <property type="component" value="Chromosome"/>
</dbReference>
<gene>
    <name evidence="1" type="ORF">CR152_00025</name>
</gene>
<evidence type="ECO:0000313" key="2">
    <source>
        <dbReference type="Proteomes" id="UP000229897"/>
    </source>
</evidence>
<dbReference type="EMBL" id="CP024608">
    <property type="protein sequence ID" value="ATQ73073.1"/>
    <property type="molecule type" value="Genomic_DNA"/>
</dbReference>
<keyword evidence="2" id="KW-1185">Reference proteome</keyword>
<organism evidence="1 2">
    <name type="scientific">Massilia violaceinigra</name>
    <dbReference type="NCBI Taxonomy" id="2045208"/>
    <lineage>
        <taxon>Bacteria</taxon>
        <taxon>Pseudomonadati</taxon>
        <taxon>Pseudomonadota</taxon>
        <taxon>Betaproteobacteria</taxon>
        <taxon>Burkholderiales</taxon>
        <taxon>Oxalobacteraceae</taxon>
        <taxon>Telluria group</taxon>
        <taxon>Massilia</taxon>
    </lineage>
</organism>
<name>A0A2D2DDN7_9BURK</name>
<protein>
    <submittedName>
        <fullName evidence="1">Uncharacterized protein</fullName>
    </submittedName>
</protein>